<feature type="non-terminal residue" evidence="2">
    <location>
        <position position="424"/>
    </location>
</feature>
<reference evidence="2" key="1">
    <citation type="journal article" date="2023" name="Mol. Phylogenet. Evol.">
        <title>Genome-scale phylogeny and comparative genomics of the fungal order Sordariales.</title>
        <authorList>
            <person name="Hensen N."/>
            <person name="Bonometti L."/>
            <person name="Westerberg I."/>
            <person name="Brannstrom I.O."/>
            <person name="Guillou S."/>
            <person name="Cros-Aarteil S."/>
            <person name="Calhoun S."/>
            <person name="Haridas S."/>
            <person name="Kuo A."/>
            <person name="Mondo S."/>
            <person name="Pangilinan J."/>
            <person name="Riley R."/>
            <person name="LaButti K."/>
            <person name="Andreopoulos B."/>
            <person name="Lipzen A."/>
            <person name="Chen C."/>
            <person name="Yan M."/>
            <person name="Daum C."/>
            <person name="Ng V."/>
            <person name="Clum A."/>
            <person name="Steindorff A."/>
            <person name="Ohm R.A."/>
            <person name="Martin F."/>
            <person name="Silar P."/>
            <person name="Natvig D.O."/>
            <person name="Lalanne C."/>
            <person name="Gautier V."/>
            <person name="Ament-Velasquez S.L."/>
            <person name="Kruys A."/>
            <person name="Hutchinson M.I."/>
            <person name="Powell A.J."/>
            <person name="Barry K."/>
            <person name="Miller A.N."/>
            <person name="Grigoriev I.V."/>
            <person name="Debuchy R."/>
            <person name="Gladieux P."/>
            <person name="Hiltunen Thoren M."/>
            <person name="Johannesson H."/>
        </authorList>
    </citation>
    <scope>NUCLEOTIDE SEQUENCE</scope>
    <source>
        <strain evidence="2">CBS 538.74</strain>
    </source>
</reference>
<keyword evidence="3" id="KW-1185">Reference proteome</keyword>
<dbReference type="EMBL" id="MU856981">
    <property type="protein sequence ID" value="KAK4152265.1"/>
    <property type="molecule type" value="Genomic_DNA"/>
</dbReference>
<name>A0AAN6VKV9_9PEZI</name>
<comment type="caution">
    <text evidence="2">The sequence shown here is derived from an EMBL/GenBank/DDBJ whole genome shotgun (WGS) entry which is preliminary data.</text>
</comment>
<sequence>MATNLEGPCRGPRPRHLEGSQARNASRLDRGASPNPRGVLHIADDYTRQLQCLVHCLQVLYYLWICTDQHSVCTEIEHVGQLFDWKQLYFDLVSEQCIWDFKDLFLASAALFGDGPALIQLFGTDYAPEVVDLILKDWSRPCYDESSTMGLLDLFASWVLQTRLPESTMWLLFEHARALAGSVEHNDPRLMMSRPFIRWLLAKSRIELPGLQKRPDGVTLDDFDGLFIRQASHTTLPVFVPIRHAGRPDWDFFYYRTTPEQRRVAEVAAGAAHHIGDYGLQADALKLHILQSRDPRKLMDTLANLQLEIQGDREGYFATCLSRYLVATEPAEEVDLLRRLEKPGHGRGTFDFEQCHNASLVWAWSMIRVQLSCSVMENGSGTNGDGRGSSSIGAQFLEKGIRLEEWKLPSRIRDFTQYDLGIPI</sequence>
<feature type="region of interest" description="Disordered" evidence="1">
    <location>
        <begin position="1"/>
        <end position="32"/>
    </location>
</feature>
<evidence type="ECO:0000313" key="3">
    <source>
        <dbReference type="Proteomes" id="UP001302745"/>
    </source>
</evidence>
<proteinExistence type="predicted"/>
<protein>
    <submittedName>
        <fullName evidence="2">Uncharacterized protein</fullName>
    </submittedName>
</protein>
<dbReference type="Proteomes" id="UP001302745">
    <property type="component" value="Unassembled WGS sequence"/>
</dbReference>
<evidence type="ECO:0000256" key="1">
    <source>
        <dbReference type="SAM" id="MobiDB-lite"/>
    </source>
</evidence>
<reference evidence="2" key="2">
    <citation type="submission" date="2023-05" db="EMBL/GenBank/DDBJ databases">
        <authorList>
            <consortium name="Lawrence Berkeley National Laboratory"/>
            <person name="Steindorff A."/>
            <person name="Hensen N."/>
            <person name="Bonometti L."/>
            <person name="Westerberg I."/>
            <person name="Brannstrom I.O."/>
            <person name="Guillou S."/>
            <person name="Cros-Aarteil S."/>
            <person name="Calhoun S."/>
            <person name="Haridas S."/>
            <person name="Kuo A."/>
            <person name="Mondo S."/>
            <person name="Pangilinan J."/>
            <person name="Riley R."/>
            <person name="Labutti K."/>
            <person name="Andreopoulos B."/>
            <person name="Lipzen A."/>
            <person name="Chen C."/>
            <person name="Yanf M."/>
            <person name="Daum C."/>
            <person name="Ng V."/>
            <person name="Clum A."/>
            <person name="Ohm R."/>
            <person name="Martin F."/>
            <person name="Silar P."/>
            <person name="Natvig D."/>
            <person name="Lalanne C."/>
            <person name="Gautier V."/>
            <person name="Ament-Velasquez S.L."/>
            <person name="Kruys A."/>
            <person name="Hutchinson M.I."/>
            <person name="Powell A.J."/>
            <person name="Barry K."/>
            <person name="Miller A.N."/>
            <person name="Grigoriev I.V."/>
            <person name="Debuchy R."/>
            <person name="Gladieux P."/>
            <person name="Thoren M.H."/>
            <person name="Johannesson H."/>
        </authorList>
    </citation>
    <scope>NUCLEOTIDE SEQUENCE</scope>
    <source>
        <strain evidence="2">CBS 538.74</strain>
    </source>
</reference>
<accession>A0AAN6VKV9</accession>
<dbReference type="AlphaFoldDB" id="A0AAN6VKV9"/>
<organism evidence="2 3">
    <name type="scientific">Chaetomidium leptoderma</name>
    <dbReference type="NCBI Taxonomy" id="669021"/>
    <lineage>
        <taxon>Eukaryota</taxon>
        <taxon>Fungi</taxon>
        <taxon>Dikarya</taxon>
        <taxon>Ascomycota</taxon>
        <taxon>Pezizomycotina</taxon>
        <taxon>Sordariomycetes</taxon>
        <taxon>Sordariomycetidae</taxon>
        <taxon>Sordariales</taxon>
        <taxon>Chaetomiaceae</taxon>
        <taxon>Chaetomidium</taxon>
    </lineage>
</organism>
<gene>
    <name evidence="2" type="ORF">C8A00DRAFT_16402</name>
</gene>
<evidence type="ECO:0000313" key="2">
    <source>
        <dbReference type="EMBL" id="KAK4152265.1"/>
    </source>
</evidence>